<organism evidence="1 2">
    <name type="scientific">Wickerhamomyces pijperi</name>
    <name type="common">Yeast</name>
    <name type="synonym">Pichia pijperi</name>
    <dbReference type="NCBI Taxonomy" id="599730"/>
    <lineage>
        <taxon>Eukaryota</taxon>
        <taxon>Fungi</taxon>
        <taxon>Dikarya</taxon>
        <taxon>Ascomycota</taxon>
        <taxon>Saccharomycotina</taxon>
        <taxon>Saccharomycetes</taxon>
        <taxon>Phaffomycetales</taxon>
        <taxon>Wickerhamomycetaceae</taxon>
        <taxon>Wickerhamomyces</taxon>
    </lineage>
</organism>
<evidence type="ECO:0000313" key="2">
    <source>
        <dbReference type="Proteomes" id="UP000774326"/>
    </source>
</evidence>
<accession>A0A9P8Q6W0</accession>
<protein>
    <submittedName>
        <fullName evidence="1">Uncharacterized protein</fullName>
    </submittedName>
</protein>
<gene>
    <name evidence="1" type="ORF">WICPIJ_004853</name>
</gene>
<dbReference type="EMBL" id="JAEUBG010002673">
    <property type="protein sequence ID" value="KAH3684210.1"/>
    <property type="molecule type" value="Genomic_DNA"/>
</dbReference>
<comment type="caution">
    <text evidence="1">The sequence shown here is derived from an EMBL/GenBank/DDBJ whole genome shotgun (WGS) entry which is preliminary data.</text>
</comment>
<reference evidence="1" key="1">
    <citation type="journal article" date="2021" name="Open Biol.">
        <title>Shared evolutionary footprints suggest mitochondrial oxidative damage underlies multiple complex I losses in fungi.</title>
        <authorList>
            <person name="Schikora-Tamarit M.A."/>
            <person name="Marcet-Houben M."/>
            <person name="Nosek J."/>
            <person name="Gabaldon T."/>
        </authorList>
    </citation>
    <scope>NUCLEOTIDE SEQUENCE</scope>
    <source>
        <strain evidence="1">CBS2887</strain>
    </source>
</reference>
<reference evidence="1" key="2">
    <citation type="submission" date="2021-01" db="EMBL/GenBank/DDBJ databases">
        <authorList>
            <person name="Schikora-Tamarit M.A."/>
        </authorList>
    </citation>
    <scope>NUCLEOTIDE SEQUENCE</scope>
    <source>
        <strain evidence="1">CBS2887</strain>
    </source>
</reference>
<keyword evidence="2" id="KW-1185">Reference proteome</keyword>
<sequence length="415" mass="45931">MWLIGLACDICGSTDGAGGSGGSDCDASANAVMAGVWFVDGCLMLNEQRVQDSLDGVLDVSVQVEVVVSVDEVLVSVFQELVDDVIQLHGQFESFELEVLPFVHVEVVVGFVDQRQVLLREKHFVRVFLDQTQVPRDRGIYPVDFQDPVPHSSDQVAEISVVRQLAAVGRISVDPSDKAGADNVAKENVGLSQLGAIAVFGRRALVMNSGEMGVLSSSPWSESGREMYVSLKMIKNVARWMMSNLSSMISVILESCWLPPLTISLKMRSSKNFKSTKGKNGYSTSLNLSKYNFRTLLLGNRLSIWVFNRSKSFEFPTFGKMCFSDLAWMKFSTTVFISGVLLSPSRSRNSVKEASNLLFLFFGFLFRSPNFDLNKVLQRLEYPCMSSRYGSLLACDDEDRGFSSSMQDLLNVSVL</sequence>
<evidence type="ECO:0000313" key="1">
    <source>
        <dbReference type="EMBL" id="KAH3684210.1"/>
    </source>
</evidence>
<dbReference type="AlphaFoldDB" id="A0A9P8Q6W0"/>
<name>A0A9P8Q6W0_WICPI</name>
<dbReference type="Proteomes" id="UP000774326">
    <property type="component" value="Unassembled WGS sequence"/>
</dbReference>
<proteinExistence type="predicted"/>